<dbReference type="GO" id="GO:0003729">
    <property type="term" value="F:mRNA binding"/>
    <property type="evidence" value="ECO:0007669"/>
    <property type="project" value="UniProtKB-UniRule"/>
</dbReference>
<evidence type="ECO:0000313" key="3">
    <source>
        <dbReference type="EMBL" id="KAJ8460692.1"/>
    </source>
</evidence>
<dbReference type="Proteomes" id="UP001222027">
    <property type="component" value="Unassembled WGS sequence"/>
</dbReference>
<proteinExistence type="inferred from homology"/>
<comment type="caution">
    <text evidence="3">The sequence shown here is derived from an EMBL/GenBank/DDBJ whole genome shotgun (WGS) entry which is preliminary data.</text>
</comment>
<dbReference type="PANTHER" id="PTHR12357">
    <property type="entry name" value="YTH YT521-B HOMOLOGY DOMAIN-CONTAINING"/>
    <property type="match status" value="1"/>
</dbReference>
<dbReference type="GO" id="GO:0061157">
    <property type="term" value="P:mRNA destabilization"/>
    <property type="evidence" value="ECO:0007669"/>
    <property type="project" value="TreeGrafter"/>
</dbReference>
<keyword evidence="4" id="KW-1185">Reference proteome</keyword>
<organism evidence="3 4">
    <name type="scientific">Ensete ventricosum</name>
    <name type="common">Abyssinian banana</name>
    <name type="synonym">Musa ensete</name>
    <dbReference type="NCBI Taxonomy" id="4639"/>
    <lineage>
        <taxon>Eukaryota</taxon>
        <taxon>Viridiplantae</taxon>
        <taxon>Streptophyta</taxon>
        <taxon>Embryophyta</taxon>
        <taxon>Tracheophyta</taxon>
        <taxon>Spermatophyta</taxon>
        <taxon>Magnoliopsida</taxon>
        <taxon>Liliopsida</taxon>
        <taxon>Zingiberales</taxon>
        <taxon>Musaceae</taxon>
        <taxon>Ensete</taxon>
    </lineage>
</organism>
<keyword evidence="1" id="KW-0694">RNA-binding</keyword>
<dbReference type="GO" id="GO:0005737">
    <property type="term" value="C:cytoplasm"/>
    <property type="evidence" value="ECO:0007669"/>
    <property type="project" value="TreeGrafter"/>
</dbReference>
<dbReference type="GO" id="GO:1990247">
    <property type="term" value="F:N6-methyladenosine-containing RNA reader activity"/>
    <property type="evidence" value="ECO:0007669"/>
    <property type="project" value="UniProtKB-UniRule"/>
</dbReference>
<accession>A0AAV8Q000</accession>
<evidence type="ECO:0000256" key="1">
    <source>
        <dbReference type="RuleBase" id="RU369095"/>
    </source>
</evidence>
<evidence type="ECO:0000313" key="4">
    <source>
        <dbReference type="Proteomes" id="UP001222027"/>
    </source>
</evidence>
<feature type="region of interest" description="Disordered" evidence="2">
    <location>
        <begin position="69"/>
        <end position="114"/>
    </location>
</feature>
<evidence type="ECO:0000256" key="2">
    <source>
        <dbReference type="SAM" id="MobiDB-lite"/>
    </source>
</evidence>
<dbReference type="EMBL" id="JAQQAF010000009">
    <property type="protein sequence ID" value="KAJ8460692.1"/>
    <property type="molecule type" value="Genomic_DNA"/>
</dbReference>
<feature type="compositionally biased region" description="Polar residues" evidence="2">
    <location>
        <begin position="90"/>
        <end position="107"/>
    </location>
</feature>
<comment type="function">
    <text evidence="1">Specifically recognizes and binds N6-methyladenosine (m6A)-containing RNAs, and regulates mRNA stability. M6A is a modification present at internal sites of mRNAs and some non-coding RNAs and plays a role in mRNA stability and processing.</text>
</comment>
<gene>
    <name evidence="3" type="ORF">OPV22_033618</name>
</gene>
<sequence length="144" mass="16030">MSCLLVFLCKRQRTICCRDTQEVKLEQGLQMLKIFKEHVSKTSVRDDFDFYENRQNFMQEKRVKQQLQKQIWTGKASHAPTEDEREGTNGKPSLQSVSVLTKESAQGSPGEINTPEELGVAAAAGASLKVLKPAAERHVAIGVA</sequence>
<protein>
    <recommendedName>
        <fullName evidence="1">YTH domain-containing family protein</fullName>
    </recommendedName>
</protein>
<dbReference type="AlphaFoldDB" id="A0AAV8Q000"/>
<reference evidence="3 4" key="1">
    <citation type="submission" date="2022-12" db="EMBL/GenBank/DDBJ databases">
        <title>Chromosome-scale assembly of the Ensete ventricosum genome.</title>
        <authorList>
            <person name="Dussert Y."/>
            <person name="Stocks J."/>
            <person name="Wendawek A."/>
            <person name="Woldeyes F."/>
            <person name="Nichols R.A."/>
            <person name="Borrell J.S."/>
        </authorList>
    </citation>
    <scope>NUCLEOTIDE SEQUENCE [LARGE SCALE GENOMIC DNA]</scope>
    <source>
        <strain evidence="4">cv. Maze</strain>
        <tissue evidence="3">Seeds</tissue>
    </source>
</reference>
<dbReference type="InterPro" id="IPR045168">
    <property type="entry name" value="YTH_prot"/>
</dbReference>
<name>A0AAV8Q000_ENSVE</name>
<comment type="similarity">
    <text evidence="1">Belongs to the YTHDF family.</text>
</comment>
<dbReference type="PANTHER" id="PTHR12357:SF99">
    <property type="entry name" value="YTH DOMAIN-CONTAINING PROTEIN ECT2-RELATED"/>
    <property type="match status" value="1"/>
</dbReference>